<keyword evidence="1" id="KW-0812">Transmembrane</keyword>
<dbReference type="PANTHER" id="PTHR14969:SF13">
    <property type="entry name" value="AT30094P"/>
    <property type="match status" value="1"/>
</dbReference>
<comment type="caution">
    <text evidence="3">The sequence shown here is derived from an EMBL/GenBank/DDBJ whole genome shotgun (WGS) entry which is preliminary data.</text>
</comment>
<dbReference type="SMART" id="SM00014">
    <property type="entry name" value="acidPPc"/>
    <property type="match status" value="1"/>
</dbReference>
<evidence type="ECO:0000313" key="3">
    <source>
        <dbReference type="EMBL" id="EHI70012.1"/>
    </source>
</evidence>
<dbReference type="AlphaFoldDB" id="G5K1F8"/>
<feature type="transmembrane region" description="Helical" evidence="1">
    <location>
        <begin position="57"/>
        <end position="81"/>
    </location>
</feature>
<dbReference type="RefSeq" id="WP_008088125.1">
    <property type="nucleotide sequence ID" value="NZ_AEUX02000005.1"/>
</dbReference>
<feature type="domain" description="Phosphatidic acid phosphatase type 2/haloperoxidase" evidence="2">
    <location>
        <begin position="87"/>
        <end position="199"/>
    </location>
</feature>
<dbReference type="Pfam" id="PF01569">
    <property type="entry name" value="PAP2"/>
    <property type="match status" value="1"/>
</dbReference>
<organism evidence="3 4">
    <name type="scientific">Streptococcus ictaluri 707-05</name>
    <dbReference type="NCBI Taxonomy" id="764299"/>
    <lineage>
        <taxon>Bacteria</taxon>
        <taxon>Bacillati</taxon>
        <taxon>Bacillota</taxon>
        <taxon>Bacilli</taxon>
        <taxon>Lactobacillales</taxon>
        <taxon>Streptococcaceae</taxon>
        <taxon>Streptococcus</taxon>
    </lineage>
</organism>
<protein>
    <submittedName>
        <fullName evidence="3">PAP2 family protein</fullName>
    </submittedName>
</protein>
<keyword evidence="1" id="KW-0472">Membrane</keyword>
<keyword evidence="1" id="KW-1133">Transmembrane helix</keyword>
<accession>G5K1F8</accession>
<dbReference type="InterPro" id="IPR036938">
    <property type="entry name" value="PAP2/HPO_sf"/>
</dbReference>
<proteinExistence type="predicted"/>
<dbReference type="SUPFAM" id="SSF48317">
    <property type="entry name" value="Acid phosphatase/Vanadium-dependent haloperoxidase"/>
    <property type="match status" value="1"/>
</dbReference>
<dbReference type="Gene3D" id="1.20.144.10">
    <property type="entry name" value="Phosphatidic acid phosphatase type 2/haloperoxidase"/>
    <property type="match status" value="1"/>
</dbReference>
<feature type="transmembrane region" description="Helical" evidence="1">
    <location>
        <begin position="88"/>
        <end position="108"/>
    </location>
</feature>
<dbReference type="Proteomes" id="UP000003330">
    <property type="component" value="Unassembled WGS sequence"/>
</dbReference>
<feature type="transmembrane region" description="Helical" evidence="1">
    <location>
        <begin position="12"/>
        <end position="29"/>
    </location>
</feature>
<name>G5K1F8_9STRE</name>
<evidence type="ECO:0000256" key="1">
    <source>
        <dbReference type="SAM" id="Phobius"/>
    </source>
</evidence>
<feature type="transmembrane region" description="Helical" evidence="1">
    <location>
        <begin position="158"/>
        <end position="178"/>
    </location>
</feature>
<dbReference type="PANTHER" id="PTHR14969">
    <property type="entry name" value="SPHINGOSINE-1-PHOSPHATE PHOSPHOHYDROLASE"/>
    <property type="match status" value="1"/>
</dbReference>
<evidence type="ECO:0000259" key="2">
    <source>
        <dbReference type="SMART" id="SM00014"/>
    </source>
</evidence>
<reference evidence="3 4" key="1">
    <citation type="journal article" date="2014" name="Int. J. Syst. Evol. Microbiol.">
        <title>Phylogenomics and the dynamic genome evolution of the genus Streptococcus.</title>
        <authorList>
            <consortium name="The Broad Institute Genome Sequencing Platform"/>
            <person name="Richards V.P."/>
            <person name="Palmer S.R."/>
            <person name="Pavinski Bitar P.D."/>
            <person name="Qin X."/>
            <person name="Weinstock G.M."/>
            <person name="Highlander S.K."/>
            <person name="Town C.D."/>
            <person name="Burne R.A."/>
            <person name="Stanhope M.J."/>
        </authorList>
    </citation>
    <scope>NUCLEOTIDE SEQUENCE [LARGE SCALE GENOMIC DNA]</scope>
    <source>
        <strain evidence="3 4">707-05</strain>
    </source>
</reference>
<dbReference type="InterPro" id="IPR000326">
    <property type="entry name" value="PAP2/HPO"/>
</dbReference>
<sequence>MKNKQTHFLKSSFAMLFFVMIGYTVKFFPESLTAIDSSIQSTVRGSLPEGVTQLFKLITVVGNVKTQILIVALASLFCAVLKWKAEAYFILANGLVAAVLISGFKLLYQRPRPSISHLVHAGGFSFPSGHAMGSMLILGALLIISYQRLSSKDLQITAVIFFSILIALIGLSRVYLGVHYPSDVLAGFILGFGILHLLFPFYDQKRFEWRFQMKQD</sequence>
<dbReference type="EMBL" id="AEUX02000005">
    <property type="protein sequence ID" value="EHI70012.1"/>
    <property type="molecule type" value="Genomic_DNA"/>
</dbReference>
<keyword evidence="4" id="KW-1185">Reference proteome</keyword>
<feature type="transmembrane region" description="Helical" evidence="1">
    <location>
        <begin position="184"/>
        <end position="202"/>
    </location>
</feature>
<dbReference type="OrthoDB" id="9789113at2"/>
<evidence type="ECO:0000313" key="4">
    <source>
        <dbReference type="Proteomes" id="UP000003330"/>
    </source>
</evidence>
<dbReference type="eggNOG" id="COG0671">
    <property type="taxonomic scope" value="Bacteria"/>
</dbReference>
<feature type="transmembrane region" description="Helical" evidence="1">
    <location>
        <begin position="128"/>
        <end position="146"/>
    </location>
</feature>
<gene>
    <name evidence="3" type="ORF">STRIC_2216</name>
</gene>
<dbReference type="STRING" id="764299.STRIC_2216"/>
<dbReference type="CDD" id="cd03392">
    <property type="entry name" value="PAP2_like_2"/>
    <property type="match status" value="1"/>
</dbReference>